<reference evidence="1" key="2">
    <citation type="journal article" date="2015" name="Fish Shellfish Immunol.">
        <title>Early steps in the European eel (Anguilla anguilla)-Vibrio vulnificus interaction in the gills: Role of the RtxA13 toxin.</title>
        <authorList>
            <person name="Callol A."/>
            <person name="Pajuelo D."/>
            <person name="Ebbesson L."/>
            <person name="Teles M."/>
            <person name="MacKenzie S."/>
            <person name="Amaro C."/>
        </authorList>
    </citation>
    <scope>NUCLEOTIDE SEQUENCE</scope>
</reference>
<sequence>MCIFSNSNCEMTSWQICEVACLSLDCSSQNRFSVSLCKRAGTYLWSAHPVARLCCTALLHTLAKM</sequence>
<dbReference type="EMBL" id="GBXM01028694">
    <property type="protein sequence ID" value="JAH79883.1"/>
    <property type="molecule type" value="Transcribed_RNA"/>
</dbReference>
<dbReference type="AlphaFoldDB" id="A0A0E9VRI8"/>
<reference evidence="1" key="1">
    <citation type="submission" date="2014-11" db="EMBL/GenBank/DDBJ databases">
        <authorList>
            <person name="Amaro Gonzalez C."/>
        </authorList>
    </citation>
    <scope>NUCLEOTIDE SEQUENCE</scope>
</reference>
<accession>A0A0E9VRI8</accession>
<proteinExistence type="predicted"/>
<protein>
    <submittedName>
        <fullName evidence="1">Uncharacterized protein</fullName>
    </submittedName>
</protein>
<evidence type="ECO:0000313" key="1">
    <source>
        <dbReference type="EMBL" id="JAH79883.1"/>
    </source>
</evidence>
<organism evidence="1">
    <name type="scientific">Anguilla anguilla</name>
    <name type="common">European freshwater eel</name>
    <name type="synonym">Muraena anguilla</name>
    <dbReference type="NCBI Taxonomy" id="7936"/>
    <lineage>
        <taxon>Eukaryota</taxon>
        <taxon>Metazoa</taxon>
        <taxon>Chordata</taxon>
        <taxon>Craniata</taxon>
        <taxon>Vertebrata</taxon>
        <taxon>Euteleostomi</taxon>
        <taxon>Actinopterygii</taxon>
        <taxon>Neopterygii</taxon>
        <taxon>Teleostei</taxon>
        <taxon>Anguilliformes</taxon>
        <taxon>Anguillidae</taxon>
        <taxon>Anguilla</taxon>
    </lineage>
</organism>
<name>A0A0E9VRI8_ANGAN</name>